<evidence type="ECO:0000259" key="1">
    <source>
        <dbReference type="Pfam" id="PF00555"/>
    </source>
</evidence>
<dbReference type="EMBL" id="VKQN01000082">
    <property type="protein sequence ID" value="MDR4180958.1"/>
    <property type="molecule type" value="Genomic_DNA"/>
</dbReference>
<feature type="domain" description="Pesticidal crystal protein" evidence="1">
    <location>
        <begin position="1"/>
        <end position="198"/>
    </location>
</feature>
<evidence type="ECO:0000313" key="2">
    <source>
        <dbReference type="EMBL" id="MDR4180958.1"/>
    </source>
</evidence>
<proteinExistence type="predicted"/>
<sequence length="222" mass="24502">TREIYTNPVLENFDGSFRGSAQGIEGSIRSPHLMDILNSITIYTDAHRGEYYWSGHQIMASPVGFSGPEFTFPLYGTMGNAAPQQRIVAQLGQGVYRTLSSTFYRRPFNIGINNQQLSVLDGTEFAYGTSSNLPSAVYRKSGTVDSLDEIPPQNNNVPPRQGFSHRLSHVSMFRSGFSNSSVSIIRAPMFSWIHRSAEFNNIIPSSQITQIPLTKSTNLGSG</sequence>
<evidence type="ECO:0000313" key="3">
    <source>
        <dbReference type="Proteomes" id="UP001181533"/>
    </source>
</evidence>
<dbReference type="GO" id="GO:0005102">
    <property type="term" value="F:signaling receptor binding"/>
    <property type="evidence" value="ECO:0007669"/>
    <property type="project" value="InterPro"/>
</dbReference>
<dbReference type="InterPro" id="IPR036399">
    <property type="entry name" value="Pest_cryst_cen_dom_sf"/>
</dbReference>
<dbReference type="InterPro" id="IPR001178">
    <property type="entry name" value="Pest_cryst_dom_II"/>
</dbReference>
<dbReference type="Pfam" id="PF00555">
    <property type="entry name" value="Endotoxin_M"/>
    <property type="match status" value="1"/>
</dbReference>
<comment type="caution">
    <text evidence="2">The sequence shown here is derived from an EMBL/GenBank/DDBJ whole genome shotgun (WGS) entry which is preliminary data.</text>
</comment>
<dbReference type="Proteomes" id="UP001181533">
    <property type="component" value="Unassembled WGS sequence"/>
</dbReference>
<dbReference type="Gene3D" id="2.100.10.10">
    <property type="entry name" value="Pesticidal crystal protein, central domain"/>
    <property type="match status" value="1"/>
</dbReference>
<gene>
    <name evidence="2" type="ORF">FO599_34175</name>
</gene>
<feature type="non-terminal residue" evidence="2">
    <location>
        <position position="222"/>
    </location>
</feature>
<accession>A0AB35PN24</accession>
<feature type="non-terminal residue" evidence="2">
    <location>
        <position position="1"/>
    </location>
</feature>
<dbReference type="SUPFAM" id="SSF51096">
    <property type="entry name" value="delta-Endotoxin (insectocide), middle domain"/>
    <property type="match status" value="1"/>
</dbReference>
<dbReference type="RefSeq" id="WP_309414890.1">
    <property type="nucleotide sequence ID" value="NZ_VKQN01000082.1"/>
</dbReference>
<organism evidence="2 3">
    <name type="scientific">Bacillus thuringiensis</name>
    <dbReference type="NCBI Taxonomy" id="1428"/>
    <lineage>
        <taxon>Bacteria</taxon>
        <taxon>Bacillati</taxon>
        <taxon>Bacillota</taxon>
        <taxon>Bacilli</taxon>
        <taxon>Bacillales</taxon>
        <taxon>Bacillaceae</taxon>
        <taxon>Bacillus</taxon>
        <taxon>Bacillus cereus group</taxon>
    </lineage>
</organism>
<name>A0AB35PN24_BACTU</name>
<reference evidence="2" key="1">
    <citation type="submission" date="2019-07" db="EMBL/GenBank/DDBJ databases">
        <title>Phylogenomic Reclassification of ATCC Bacillus Strains and Various Taxa within the Genus Bacillus.</title>
        <authorList>
            <person name="Riojas M.A."/>
            <person name="Frank A.M."/>
            <person name="Fenn S.L."/>
            <person name="King S.P."/>
            <person name="Brower S.M."/>
            <person name="Hazbon M.H."/>
        </authorList>
    </citation>
    <scope>NUCLEOTIDE SEQUENCE</scope>
    <source>
        <strain evidence="2">ATCC 35646</strain>
    </source>
</reference>
<protein>
    <submittedName>
        <fullName evidence="2">Pesticidal protein</fullName>
    </submittedName>
</protein>
<dbReference type="AlphaFoldDB" id="A0AB35PN24"/>